<dbReference type="AlphaFoldDB" id="A0A0C3B9C9"/>
<name>A0A0C3B9C9_PILCF</name>
<dbReference type="EMBL" id="KN833070">
    <property type="protein sequence ID" value="KIM73932.1"/>
    <property type="molecule type" value="Genomic_DNA"/>
</dbReference>
<evidence type="ECO:0000313" key="1">
    <source>
        <dbReference type="EMBL" id="KIM73932.1"/>
    </source>
</evidence>
<evidence type="ECO:0000313" key="2">
    <source>
        <dbReference type="Proteomes" id="UP000054166"/>
    </source>
</evidence>
<sequence>MAGIELVFISKSARLDGCLTESQVTANFELPKYASSWSVASKYHRIDGKAESITNQLCNFQLRKECNTAMVHLSIADSKGTTCDRVFAISRDSRCILRGETAK</sequence>
<dbReference type="Proteomes" id="UP000054166">
    <property type="component" value="Unassembled WGS sequence"/>
</dbReference>
<dbReference type="HOGENOM" id="CLU_2264750_0_0_1"/>
<accession>A0A0C3B9C9</accession>
<gene>
    <name evidence="1" type="ORF">PILCRDRAFT_716364</name>
</gene>
<keyword evidence="2" id="KW-1185">Reference proteome</keyword>
<proteinExistence type="predicted"/>
<reference evidence="2" key="2">
    <citation type="submission" date="2015-01" db="EMBL/GenBank/DDBJ databases">
        <title>Evolutionary Origins and Diversification of the Mycorrhizal Mutualists.</title>
        <authorList>
            <consortium name="DOE Joint Genome Institute"/>
            <consortium name="Mycorrhizal Genomics Consortium"/>
            <person name="Kohler A."/>
            <person name="Kuo A."/>
            <person name="Nagy L.G."/>
            <person name="Floudas D."/>
            <person name="Copeland A."/>
            <person name="Barry K.W."/>
            <person name="Cichocki N."/>
            <person name="Veneault-Fourrey C."/>
            <person name="LaButti K."/>
            <person name="Lindquist E.A."/>
            <person name="Lipzen A."/>
            <person name="Lundell T."/>
            <person name="Morin E."/>
            <person name="Murat C."/>
            <person name="Riley R."/>
            <person name="Ohm R."/>
            <person name="Sun H."/>
            <person name="Tunlid A."/>
            <person name="Henrissat B."/>
            <person name="Grigoriev I.V."/>
            <person name="Hibbett D.S."/>
            <person name="Martin F."/>
        </authorList>
    </citation>
    <scope>NUCLEOTIDE SEQUENCE [LARGE SCALE GENOMIC DNA]</scope>
    <source>
        <strain evidence="2">F 1598</strain>
    </source>
</reference>
<dbReference type="InParanoid" id="A0A0C3B9C9"/>
<organism evidence="1 2">
    <name type="scientific">Piloderma croceum (strain F 1598)</name>
    <dbReference type="NCBI Taxonomy" id="765440"/>
    <lineage>
        <taxon>Eukaryota</taxon>
        <taxon>Fungi</taxon>
        <taxon>Dikarya</taxon>
        <taxon>Basidiomycota</taxon>
        <taxon>Agaricomycotina</taxon>
        <taxon>Agaricomycetes</taxon>
        <taxon>Agaricomycetidae</taxon>
        <taxon>Atheliales</taxon>
        <taxon>Atheliaceae</taxon>
        <taxon>Piloderma</taxon>
    </lineage>
</organism>
<reference evidence="1 2" key="1">
    <citation type="submission" date="2014-04" db="EMBL/GenBank/DDBJ databases">
        <authorList>
            <consortium name="DOE Joint Genome Institute"/>
            <person name="Kuo A."/>
            <person name="Tarkka M."/>
            <person name="Buscot F."/>
            <person name="Kohler A."/>
            <person name="Nagy L.G."/>
            <person name="Floudas D."/>
            <person name="Copeland A."/>
            <person name="Barry K.W."/>
            <person name="Cichocki N."/>
            <person name="Veneault-Fourrey C."/>
            <person name="LaButti K."/>
            <person name="Lindquist E.A."/>
            <person name="Lipzen A."/>
            <person name="Lundell T."/>
            <person name="Morin E."/>
            <person name="Murat C."/>
            <person name="Sun H."/>
            <person name="Tunlid A."/>
            <person name="Henrissat B."/>
            <person name="Grigoriev I.V."/>
            <person name="Hibbett D.S."/>
            <person name="Martin F."/>
            <person name="Nordberg H.P."/>
            <person name="Cantor M.N."/>
            <person name="Hua S.X."/>
        </authorList>
    </citation>
    <scope>NUCLEOTIDE SEQUENCE [LARGE SCALE GENOMIC DNA]</scope>
    <source>
        <strain evidence="1 2">F 1598</strain>
    </source>
</reference>
<protein>
    <submittedName>
        <fullName evidence="1">Uncharacterized protein</fullName>
    </submittedName>
</protein>